<dbReference type="Gene3D" id="1.25.40.20">
    <property type="entry name" value="Ankyrin repeat-containing domain"/>
    <property type="match status" value="1"/>
</dbReference>
<dbReference type="Proteomes" id="UP000244855">
    <property type="component" value="Unassembled WGS sequence"/>
</dbReference>
<gene>
    <name evidence="4" type="ORF">DM02DRAFT_468545</name>
</gene>
<evidence type="ECO:0000256" key="2">
    <source>
        <dbReference type="ARBA" id="ARBA00023043"/>
    </source>
</evidence>
<protein>
    <submittedName>
        <fullName evidence="4">Ankyrin</fullName>
    </submittedName>
</protein>
<dbReference type="SMART" id="SM00248">
    <property type="entry name" value="ANK"/>
    <property type="match status" value="2"/>
</dbReference>
<dbReference type="STRING" id="97972.A0A2V1DGX8"/>
<accession>A0A2V1DGX8</accession>
<dbReference type="AlphaFoldDB" id="A0A2V1DGX8"/>
<name>A0A2V1DGX8_9PLEO</name>
<evidence type="ECO:0000256" key="1">
    <source>
        <dbReference type="ARBA" id="ARBA00022737"/>
    </source>
</evidence>
<sequence length="70" mass="7718">GTDALHVAARIGQLDTMRVLMEHGADVNMTTFRGWTPLHWAAANRQVDAMKLLEQSGVRSDLKDDDGKTP</sequence>
<dbReference type="SUPFAM" id="SSF48403">
    <property type="entry name" value="Ankyrin repeat"/>
    <property type="match status" value="1"/>
</dbReference>
<feature type="non-terminal residue" evidence="4">
    <location>
        <position position="70"/>
    </location>
</feature>
<evidence type="ECO:0000313" key="4">
    <source>
        <dbReference type="EMBL" id="PVH97350.1"/>
    </source>
</evidence>
<dbReference type="EMBL" id="KZ805438">
    <property type="protein sequence ID" value="PVH97350.1"/>
    <property type="molecule type" value="Genomic_DNA"/>
</dbReference>
<dbReference type="InterPro" id="IPR036770">
    <property type="entry name" value="Ankyrin_rpt-contain_sf"/>
</dbReference>
<feature type="repeat" description="ANK" evidence="3">
    <location>
        <begin position="33"/>
        <end position="65"/>
    </location>
</feature>
<evidence type="ECO:0000313" key="5">
    <source>
        <dbReference type="Proteomes" id="UP000244855"/>
    </source>
</evidence>
<proteinExistence type="predicted"/>
<dbReference type="OrthoDB" id="5369447at2759"/>
<dbReference type="PROSITE" id="PS50088">
    <property type="entry name" value="ANK_REPEAT"/>
    <property type="match status" value="2"/>
</dbReference>
<evidence type="ECO:0000256" key="3">
    <source>
        <dbReference type="PROSITE-ProRule" id="PRU00023"/>
    </source>
</evidence>
<organism evidence="4 5">
    <name type="scientific">Periconia macrospinosa</name>
    <dbReference type="NCBI Taxonomy" id="97972"/>
    <lineage>
        <taxon>Eukaryota</taxon>
        <taxon>Fungi</taxon>
        <taxon>Dikarya</taxon>
        <taxon>Ascomycota</taxon>
        <taxon>Pezizomycotina</taxon>
        <taxon>Dothideomycetes</taxon>
        <taxon>Pleosporomycetidae</taxon>
        <taxon>Pleosporales</taxon>
        <taxon>Massarineae</taxon>
        <taxon>Periconiaceae</taxon>
        <taxon>Periconia</taxon>
    </lineage>
</organism>
<dbReference type="PANTHER" id="PTHR24171">
    <property type="entry name" value="ANKYRIN REPEAT DOMAIN-CONTAINING PROTEIN 39-RELATED"/>
    <property type="match status" value="1"/>
</dbReference>
<dbReference type="PRINTS" id="PR01415">
    <property type="entry name" value="ANKYRIN"/>
</dbReference>
<reference evidence="4 5" key="1">
    <citation type="journal article" date="2018" name="Sci. Rep.">
        <title>Comparative genomics provides insights into the lifestyle and reveals functional heterogeneity of dark septate endophytic fungi.</title>
        <authorList>
            <person name="Knapp D.G."/>
            <person name="Nemeth J.B."/>
            <person name="Barry K."/>
            <person name="Hainaut M."/>
            <person name="Henrissat B."/>
            <person name="Johnson J."/>
            <person name="Kuo A."/>
            <person name="Lim J.H.P."/>
            <person name="Lipzen A."/>
            <person name="Nolan M."/>
            <person name="Ohm R.A."/>
            <person name="Tamas L."/>
            <person name="Grigoriev I.V."/>
            <person name="Spatafora J.W."/>
            <person name="Nagy L.G."/>
            <person name="Kovacs G.M."/>
        </authorList>
    </citation>
    <scope>NUCLEOTIDE SEQUENCE [LARGE SCALE GENOMIC DNA]</scope>
    <source>
        <strain evidence="4 5">DSE2036</strain>
    </source>
</reference>
<keyword evidence="5" id="KW-1185">Reference proteome</keyword>
<dbReference type="Pfam" id="PF12796">
    <property type="entry name" value="Ank_2"/>
    <property type="match status" value="1"/>
</dbReference>
<dbReference type="InterPro" id="IPR002110">
    <property type="entry name" value="Ankyrin_rpt"/>
</dbReference>
<keyword evidence="1" id="KW-0677">Repeat</keyword>
<feature type="repeat" description="ANK" evidence="3">
    <location>
        <begin position="1"/>
        <end position="32"/>
    </location>
</feature>
<dbReference type="PROSITE" id="PS50297">
    <property type="entry name" value="ANK_REP_REGION"/>
    <property type="match status" value="2"/>
</dbReference>
<feature type="non-terminal residue" evidence="4">
    <location>
        <position position="1"/>
    </location>
</feature>
<keyword evidence="2 3" id="KW-0040">ANK repeat</keyword>